<feature type="zinc finger region" evidence="16">
    <location>
        <begin position="27"/>
        <end position="63"/>
    </location>
</feature>
<evidence type="ECO:0000256" key="16">
    <source>
        <dbReference type="HAMAP-Rule" id="MF_04006"/>
    </source>
</evidence>
<dbReference type="Gene3D" id="3.30.240.40">
    <property type="entry name" value="E6 early regulatory protein"/>
    <property type="match status" value="2"/>
</dbReference>
<keyword evidence="7 16" id="KW-0863">Zinc-finger</keyword>
<dbReference type="GO" id="GO:0030430">
    <property type="term" value="C:host cell cytoplasm"/>
    <property type="evidence" value="ECO:0007669"/>
    <property type="project" value="UniProtKB-SubCell"/>
</dbReference>
<evidence type="ECO:0000256" key="3">
    <source>
        <dbReference type="ARBA" id="ARBA00022562"/>
    </source>
</evidence>
<keyword evidence="8 16" id="KW-0862">Zinc</keyword>
<keyword evidence="14 16" id="KW-0899">Viral immunoevasion</keyword>
<keyword evidence="5 16" id="KW-1090">Inhibition of host innate immune response by virus</keyword>
<dbReference type="InterPro" id="IPR038575">
    <property type="entry name" value="E6_sf"/>
</dbReference>
<evidence type="ECO:0000256" key="15">
    <source>
        <dbReference type="ARBA" id="ARBA00023323"/>
    </source>
</evidence>
<dbReference type="GO" id="GO:0052170">
    <property type="term" value="P:symbiont-mediated suppression of host innate immune response"/>
    <property type="evidence" value="ECO:0007669"/>
    <property type="project" value="UniProtKB-KW"/>
</dbReference>
<keyword evidence="3 16" id="KW-1048">Host nucleus</keyword>
<dbReference type="GO" id="GO:0003677">
    <property type="term" value="F:DNA binding"/>
    <property type="evidence" value="ECO:0007669"/>
    <property type="project" value="UniProtKB-UniRule"/>
</dbReference>
<evidence type="ECO:0000313" key="18">
    <source>
        <dbReference type="EMBL" id="ATQ38654.1"/>
    </source>
</evidence>
<keyword evidence="13 16" id="KW-1035">Host cytoplasm</keyword>
<dbReference type="GO" id="GO:0042025">
    <property type="term" value="C:host cell nucleus"/>
    <property type="evidence" value="ECO:0007669"/>
    <property type="project" value="UniProtKB-SubCell"/>
</dbReference>
<evidence type="ECO:0000256" key="7">
    <source>
        <dbReference type="ARBA" id="ARBA00022771"/>
    </source>
</evidence>
<organism evidence="18">
    <name type="scientific">Gammapapillomavirus 7</name>
    <dbReference type="NCBI Taxonomy" id="1175849"/>
    <lineage>
        <taxon>Viruses</taxon>
        <taxon>Monodnaviria</taxon>
        <taxon>Shotokuvirae</taxon>
        <taxon>Cossaviricota</taxon>
        <taxon>Papovaviricetes</taxon>
        <taxon>Zurhausenvirales</taxon>
        <taxon>Papillomaviridae</taxon>
        <taxon>Firstpapillomavirinae</taxon>
        <taxon>Gammapapillomavirus</taxon>
    </lineage>
</organism>
<evidence type="ECO:0000256" key="11">
    <source>
        <dbReference type="ARBA" id="ARBA00023159"/>
    </source>
</evidence>
<dbReference type="GO" id="GO:0039502">
    <property type="term" value="P:symbiont-mediated suppression of host type I interferon-mediated signaling pathway"/>
    <property type="evidence" value="ECO:0007669"/>
    <property type="project" value="UniProtKB-UniRule"/>
</dbReference>
<comment type="subcellular location">
    <subcellularLocation>
        <location evidence="16 17">Host cytoplasm</location>
    </subcellularLocation>
    <subcellularLocation>
        <location evidence="16 17">Host nucleus</location>
    </subcellularLocation>
</comment>
<evidence type="ECO:0000256" key="8">
    <source>
        <dbReference type="ARBA" id="ARBA00022833"/>
    </source>
</evidence>
<keyword evidence="10 16" id="KW-0238">DNA-binding</keyword>
<evidence type="ECO:0000256" key="5">
    <source>
        <dbReference type="ARBA" id="ARBA00022632"/>
    </source>
</evidence>
<dbReference type="InterPro" id="IPR001334">
    <property type="entry name" value="E6"/>
</dbReference>
<dbReference type="GO" id="GO:0008270">
    <property type="term" value="F:zinc ion binding"/>
    <property type="evidence" value="ECO:0007669"/>
    <property type="project" value="UniProtKB-KW"/>
</dbReference>
<keyword evidence="11 16" id="KW-0010">Activator</keyword>
<dbReference type="EMBL" id="MF588761">
    <property type="protein sequence ID" value="ATQ38654.1"/>
    <property type="molecule type" value="Genomic_DNA"/>
</dbReference>
<evidence type="ECO:0000256" key="4">
    <source>
        <dbReference type="ARBA" id="ARBA00022581"/>
    </source>
</evidence>
<evidence type="ECO:0000256" key="10">
    <source>
        <dbReference type="ARBA" id="ARBA00023125"/>
    </source>
</evidence>
<evidence type="ECO:0000256" key="13">
    <source>
        <dbReference type="ARBA" id="ARBA00023200"/>
    </source>
</evidence>
<comment type="similarity">
    <text evidence="1 16 17">Belongs to the papillomaviridae E6 protein family.</text>
</comment>
<feature type="zinc finger region" evidence="16">
    <location>
        <begin position="100"/>
        <end position="136"/>
    </location>
</feature>
<comment type="function">
    <text evidence="16">Plays a major role in the induction and maintenance of cellular transformation. E6 associates with host UBE3A/E6-AP ubiquitin-protein ligase and modulates its activity. Protects host keratinocytes from apoptosis by mediating the degradation of host BAK1. May also inhibit host immune response.</text>
</comment>
<keyword evidence="6 16" id="KW-0479">Metal-binding</keyword>
<evidence type="ECO:0000256" key="17">
    <source>
        <dbReference type="RuleBase" id="RU363123"/>
    </source>
</evidence>
<proteinExistence type="inferred from homology"/>
<dbReference type="GO" id="GO:0039648">
    <property type="term" value="P:symbiont-mediated perturbation of host ubiquitin-like protein modification"/>
    <property type="evidence" value="ECO:0007669"/>
    <property type="project" value="UniProtKB-UniRule"/>
</dbReference>
<dbReference type="GO" id="GO:0006351">
    <property type="term" value="P:DNA-templated transcription"/>
    <property type="evidence" value="ECO:0007669"/>
    <property type="project" value="UniProtKB-UniRule"/>
</dbReference>
<comment type="subunit">
    <text evidence="16">Forms homodimers. Interacts with ubiquitin-protein ligase UBE3A/E6-AP; this interaction stimulates UBE3A ubiquitin activity. Interacts with host BAK1.</text>
</comment>
<evidence type="ECO:0000256" key="9">
    <source>
        <dbReference type="ARBA" id="ARBA00023015"/>
    </source>
</evidence>
<evidence type="ECO:0000256" key="1">
    <source>
        <dbReference type="ARBA" id="ARBA00006346"/>
    </source>
</evidence>
<reference evidence="18" key="1">
    <citation type="journal article" date="2018" name="MSphere">
        <title>Metagenomic Discovery of 83 New Human Papillomavirus Types in Patients with Immunodeficiency.</title>
        <authorList>
            <person name="Pastrana D.V."/>
            <person name="Peretti A."/>
            <person name="Welch N.L."/>
            <person name="Borgogna C."/>
            <person name="Olivero C."/>
            <person name="Badolato R."/>
            <person name="Notarangelo L.D."/>
            <person name="Gariglio M."/>
            <person name="FitzGerald P.C."/>
            <person name="McIntosh C.E."/>
            <person name="Reeves J."/>
            <person name="Starrett G.J."/>
            <person name="Bliskovsky V."/>
            <person name="Velez D."/>
            <person name="Brownell I."/>
            <person name="Yarchoan R."/>
            <person name="Wyvill K.M."/>
            <person name="Uldrick T.S."/>
            <person name="Maldarelli F."/>
            <person name="Lisco A."/>
            <person name="Sereti I."/>
            <person name="Gonzalez C.M."/>
            <person name="Androphy E.J."/>
            <person name="McBride A.A."/>
            <person name="Van Doorslaer K."/>
            <person name="Garcia F."/>
            <person name="Dvoretzky I."/>
            <person name="Liu J.S."/>
            <person name="Han J."/>
            <person name="Murphy P.M."/>
            <person name="McDermott D.H."/>
            <person name="Buck C.B."/>
        </authorList>
    </citation>
    <scope>NUCLEOTIDE SEQUENCE</scope>
    <source>
        <strain evidence="18">IGamma07_m090c84</strain>
    </source>
</reference>
<evidence type="ECO:0000256" key="12">
    <source>
        <dbReference type="ARBA" id="ARBA00023163"/>
    </source>
</evidence>
<keyword evidence="12 16" id="KW-0804">Transcription</keyword>
<name>A0A2D2AMH4_9PAPI</name>
<dbReference type="GO" id="GO:0006355">
    <property type="term" value="P:regulation of DNA-templated transcription"/>
    <property type="evidence" value="ECO:0007669"/>
    <property type="project" value="UniProtKB-UniRule"/>
</dbReference>
<evidence type="ECO:0000256" key="2">
    <source>
        <dbReference type="ARBA" id="ARBA00022518"/>
    </source>
</evidence>
<keyword evidence="9 16" id="KW-0805">Transcription regulation</keyword>
<dbReference type="GO" id="GO:0052150">
    <property type="term" value="P:symbiont-mediated perturbation of host apoptosis"/>
    <property type="evidence" value="ECO:0007669"/>
    <property type="project" value="UniProtKB-KW"/>
</dbReference>
<keyword evidence="4 16" id="KW-0945">Host-virus interaction</keyword>
<sequence length="137" mass="15779">MEPRGYSNVYGLCLLNGCTLETLSVPCLFCKSVLSFQDILSFIVKHLRVVYRDNTFYAACSDCLRLSAAFELKQYCQCVATADFVKLMCNGDFAKLIVRCVQCMKRLDLIEILDAFESKEEFLLIRSIWRAKCRLCR</sequence>
<protein>
    <recommendedName>
        <fullName evidence="16 17">Protein E6</fullName>
    </recommendedName>
</protein>
<keyword evidence="2 16" id="KW-0244">Early protein</keyword>
<evidence type="ECO:0000256" key="6">
    <source>
        <dbReference type="ARBA" id="ARBA00022723"/>
    </source>
</evidence>
<keyword evidence="15 16" id="KW-1119">Modulation of host cell apoptosis by virus</keyword>
<evidence type="ECO:0000256" key="14">
    <source>
        <dbReference type="ARBA" id="ARBA00023280"/>
    </source>
</evidence>
<accession>A0A2D2AMH4</accession>
<gene>
    <name evidence="16 18" type="primary">E6</name>
</gene>
<dbReference type="HAMAP" id="MF_04006">
    <property type="entry name" value="HPV_E6"/>
    <property type="match status" value="1"/>
</dbReference>
<dbReference type="Pfam" id="PF00518">
    <property type="entry name" value="E6"/>
    <property type="match status" value="1"/>
</dbReference>
<dbReference type="SUPFAM" id="SSF161229">
    <property type="entry name" value="E6 C-terminal domain-like"/>
    <property type="match status" value="2"/>
</dbReference>
<comment type="caution">
    <text evidence="16">Lacks conserved residue(s) required for the propagation of feature annotation.</text>
</comment>